<proteinExistence type="inferred from homology"/>
<dbReference type="InterPro" id="IPR011050">
    <property type="entry name" value="Pectin_lyase_fold/virulence"/>
</dbReference>
<evidence type="ECO:0000256" key="3">
    <source>
        <dbReference type="ARBA" id="ARBA00004613"/>
    </source>
</evidence>
<evidence type="ECO:0000256" key="8">
    <source>
        <dbReference type="ARBA" id="ARBA00022729"/>
    </source>
</evidence>
<dbReference type="Proteomes" id="UP000265160">
    <property type="component" value="LG1"/>
</dbReference>
<evidence type="ECO:0000256" key="9">
    <source>
        <dbReference type="ARBA" id="ARBA00022734"/>
    </source>
</evidence>
<dbReference type="InterPro" id="IPR039473">
    <property type="entry name" value="TMEM2_PANDER-like"/>
</dbReference>
<keyword evidence="12" id="KW-0472">Membrane</keyword>
<comment type="subcellular location">
    <subcellularLocation>
        <location evidence="2">Cell membrane</location>
    </subcellularLocation>
    <subcellularLocation>
        <location evidence="3">Secreted</location>
    </subcellularLocation>
</comment>
<keyword evidence="18" id="KW-1185">Reference proteome</keyword>
<keyword evidence="13" id="KW-0325">Glycoprotein</keyword>
<dbReference type="InterPro" id="IPR025155">
    <property type="entry name" value="WxxW_domain"/>
</dbReference>
<dbReference type="InterPro" id="IPR039477">
    <property type="entry name" value="ILEI/PANDER_dom"/>
</dbReference>
<dbReference type="GeneTree" id="ENSGT00940000153636"/>
<comment type="similarity">
    <text evidence="4">Belongs to the CEMIP family.</text>
</comment>
<keyword evidence="7" id="KW-0964">Secreted</keyword>
<dbReference type="CDD" id="cd13938">
    <property type="entry name" value="PANDER_like_TMEM2"/>
    <property type="match status" value="1"/>
</dbReference>
<comment type="catalytic activity">
    <reaction evidence="1">
        <text>Random hydrolysis of (1-&gt;4)-linkages between N-acetyl-beta-D-glucosamine and D-glucuronate residues in hyaluronate.</text>
        <dbReference type="EC" id="3.2.1.35"/>
    </reaction>
</comment>
<dbReference type="PROSITE" id="PS51484">
    <property type="entry name" value="G8"/>
    <property type="match status" value="1"/>
</dbReference>
<evidence type="ECO:0000256" key="2">
    <source>
        <dbReference type="ARBA" id="ARBA00004236"/>
    </source>
</evidence>
<protein>
    <recommendedName>
        <fullName evidence="5">hyaluronoglucosaminidase</fullName>
        <ecNumber evidence="5">3.2.1.35</ecNumber>
    </recommendedName>
</protein>
<dbReference type="InterPro" id="IPR055400">
    <property type="entry name" value="CEMIP_X"/>
</dbReference>
<dbReference type="Ensembl" id="ENSMZET00005023707.1">
    <property type="protein sequence ID" value="ENSMZEP00005022953.1"/>
    <property type="gene ID" value="ENSMZEG00005017171.1"/>
</dbReference>
<keyword evidence="10" id="KW-0677">Repeat</keyword>
<reference evidence="17" key="2">
    <citation type="submission" date="2025-08" db="UniProtKB">
        <authorList>
            <consortium name="Ensembl"/>
        </authorList>
    </citation>
    <scope>IDENTIFICATION</scope>
</reference>
<evidence type="ECO:0000256" key="13">
    <source>
        <dbReference type="ARBA" id="ARBA00023180"/>
    </source>
</evidence>
<evidence type="ECO:0000256" key="7">
    <source>
        <dbReference type="ARBA" id="ARBA00022525"/>
    </source>
</evidence>
<dbReference type="Pfam" id="PF24606">
    <property type="entry name" value="CEMIP_beta-hel"/>
    <property type="match status" value="1"/>
</dbReference>
<evidence type="ECO:0000313" key="17">
    <source>
        <dbReference type="Ensembl" id="ENSMZEP00005022953.1"/>
    </source>
</evidence>
<evidence type="ECO:0000256" key="10">
    <source>
        <dbReference type="ARBA" id="ARBA00022737"/>
    </source>
</evidence>
<accession>A0A3P9CKV3</accession>
<dbReference type="Pfam" id="PF15711">
    <property type="entry name" value="ILEI"/>
    <property type="match status" value="2"/>
</dbReference>
<keyword evidence="9 15" id="KW-0430">Lectin</keyword>
<dbReference type="SMART" id="SM01225">
    <property type="entry name" value="G8"/>
    <property type="match status" value="1"/>
</dbReference>
<dbReference type="Pfam" id="PF24605">
    <property type="entry name" value="CEMIP_X"/>
    <property type="match status" value="1"/>
</dbReference>
<evidence type="ECO:0000256" key="11">
    <source>
        <dbReference type="ARBA" id="ARBA00022801"/>
    </source>
</evidence>
<dbReference type="PANTHER" id="PTHR15535:SF15">
    <property type="entry name" value="CELL MIGRATION-INDUCING AND HYALURONAN-BINDING PROTEIN"/>
    <property type="match status" value="1"/>
</dbReference>
<evidence type="ECO:0000256" key="4">
    <source>
        <dbReference type="ARBA" id="ARBA00007586"/>
    </source>
</evidence>
<dbReference type="Pfam" id="PF10162">
    <property type="entry name" value="G8"/>
    <property type="match status" value="1"/>
</dbReference>
<evidence type="ECO:0000313" key="18">
    <source>
        <dbReference type="Proteomes" id="UP000265160"/>
    </source>
</evidence>
<dbReference type="GO" id="GO:0030246">
    <property type="term" value="F:carbohydrate binding"/>
    <property type="evidence" value="ECO:0007669"/>
    <property type="project" value="UniProtKB-UniRule"/>
</dbReference>
<dbReference type="PROSITE" id="PS52031">
    <property type="entry name" value="GG_LECTIN"/>
    <property type="match status" value="2"/>
</dbReference>
<dbReference type="InterPro" id="IPR052252">
    <property type="entry name" value="CEMIP/CEMIP2"/>
</dbReference>
<evidence type="ECO:0000256" key="12">
    <source>
        <dbReference type="ARBA" id="ARBA00023136"/>
    </source>
</evidence>
<reference evidence="17 18" key="1">
    <citation type="journal article" date="2014" name="Nature">
        <title>The genomic substrate for adaptive radiation in African cichlid fish.</title>
        <authorList>
            <person name="Brawand D."/>
            <person name="Wagner C.E."/>
            <person name="Li Y.I."/>
            <person name="Malinsky M."/>
            <person name="Keller I."/>
            <person name="Fan S."/>
            <person name="Simakov O."/>
            <person name="Ng A.Y."/>
            <person name="Lim Z.W."/>
            <person name="Bezault E."/>
            <person name="Turner-Maier J."/>
            <person name="Johnson J."/>
            <person name="Alcazar R."/>
            <person name="Noh H.J."/>
            <person name="Russell P."/>
            <person name="Aken B."/>
            <person name="Alfoldi J."/>
            <person name="Amemiya C."/>
            <person name="Azzouzi N."/>
            <person name="Baroiller J.F."/>
            <person name="Barloy-Hubler F."/>
            <person name="Berlin A."/>
            <person name="Bloomquist R."/>
            <person name="Carleton K.L."/>
            <person name="Conte M.A."/>
            <person name="D'Cotta H."/>
            <person name="Eshel O."/>
            <person name="Gaffney L."/>
            <person name="Galibert F."/>
            <person name="Gante H.F."/>
            <person name="Gnerre S."/>
            <person name="Greuter L."/>
            <person name="Guyon R."/>
            <person name="Haddad N.S."/>
            <person name="Haerty W."/>
            <person name="Harris R.M."/>
            <person name="Hofmann H.A."/>
            <person name="Hourlier T."/>
            <person name="Hulata G."/>
            <person name="Jaffe D.B."/>
            <person name="Lara M."/>
            <person name="Lee A.P."/>
            <person name="MacCallum I."/>
            <person name="Mwaiko S."/>
            <person name="Nikaido M."/>
            <person name="Nishihara H."/>
            <person name="Ozouf-Costaz C."/>
            <person name="Penman D.J."/>
            <person name="Przybylski D."/>
            <person name="Rakotomanga M."/>
            <person name="Renn S.C.P."/>
            <person name="Ribeiro F.J."/>
            <person name="Ron M."/>
            <person name="Salzburger W."/>
            <person name="Sanchez-Pulido L."/>
            <person name="Santos M.E."/>
            <person name="Searle S."/>
            <person name="Sharpe T."/>
            <person name="Swofford R."/>
            <person name="Tan F.J."/>
            <person name="Williams L."/>
            <person name="Young S."/>
            <person name="Yin S."/>
            <person name="Okada N."/>
            <person name="Kocher T.D."/>
            <person name="Miska E.A."/>
            <person name="Lander E.S."/>
            <person name="Venkatesh B."/>
            <person name="Fernald R.D."/>
            <person name="Meyer A."/>
            <person name="Ponting C.P."/>
            <person name="Streelman J.T."/>
            <person name="Lindblad-Toh K."/>
            <person name="Seehausen O."/>
            <person name="Di Palma F."/>
        </authorList>
    </citation>
    <scope>NUCLEOTIDE SEQUENCE</scope>
</reference>
<evidence type="ECO:0000256" key="6">
    <source>
        <dbReference type="ARBA" id="ARBA00022475"/>
    </source>
</evidence>
<dbReference type="GO" id="GO:0005576">
    <property type="term" value="C:extracellular region"/>
    <property type="evidence" value="ECO:0007669"/>
    <property type="project" value="UniProtKB-SubCell"/>
</dbReference>
<dbReference type="InterPro" id="IPR019316">
    <property type="entry name" value="G8_domain"/>
</dbReference>
<dbReference type="InterPro" id="IPR055401">
    <property type="entry name" value="CEMIP_beta-hel_dom"/>
</dbReference>
<evidence type="ECO:0000256" key="14">
    <source>
        <dbReference type="ARBA" id="ARBA00023295"/>
    </source>
</evidence>
<name>A0A3P9CKV3_9CICH</name>
<dbReference type="GO" id="GO:0005886">
    <property type="term" value="C:plasma membrane"/>
    <property type="evidence" value="ECO:0007669"/>
    <property type="project" value="UniProtKB-SubCell"/>
</dbReference>
<dbReference type="PANTHER" id="PTHR15535">
    <property type="entry name" value="TRANSMEMBRANE PROTEIN 2-RELATED"/>
    <property type="match status" value="1"/>
</dbReference>
<dbReference type="SUPFAM" id="SSF51126">
    <property type="entry name" value="Pectin lyase-like"/>
    <property type="match status" value="1"/>
</dbReference>
<feature type="domain" description="G8" evidence="16">
    <location>
        <begin position="15"/>
        <end position="137"/>
    </location>
</feature>
<sequence>MKNDFICPDKEPGLQPWMPGHSEDHRVTISNNSTVLLTTSATVHSIEILSGGKLVIADTNRPILLRTKHILIGNKGELHIGSPDCPYKGNLTILLFGRLDDSDEEHSYFGRKYIGVGSGGTLEIHGERKLSWTFLNKTLHPRESSQNNYLFQRSWGNRGIIIHVIDPKTGEVLHDDRFDTYRSKNESYRLAKYVNGIKPGLILAMMVNDEGSNNLEDSAKKSISRLGSKHIGSLGFRHPWTFIVTKGDVSSVVEDTAVYQGRNFFLFLKNLTLSVCLCFFVSTEAEWSNWFDRDDERGSGDWEKLSDLHKAYPDRLCSSPLDIQAETHDGIPSNQTGDVIHKKHKDYGFVCLNKDQTHGLCHNYRVRFLCGKLVHPQASVSIDMMSNSSILELADHPAGWGPGDRVVVASTDYSMHQAEEFTLLPCPTCASNQLKVRGKAKFIHMGEEVDGVDMRAEVGLLSRNILLRGEMEPSCYGNEACKFFNFDTFGGHLKVEHGFRAVHISGMELQHMGQQTMGHYPVHFHMNGDVDERGGYDPPTSVSDLSIHHSFSRCVTIHGSNGLMVKDVVGYDTLGHCFFTEDGPEERNTFEHCLGLMVRAGTLLPSDRDSKMCRDITDGAYPGYVPNPRQDCSATSTFWIANPNNNLINCAAAGSEETGFWFLFHHMATGPSNGSYSPGYTEHTPMGQFTNNRAHSNFRAGMILDNGVKTTQANNKDKRPFLSLIGARYGPHQDSDPFKPRVPALIHHFTAYKNQYHGAWLRGGDVWLDDCQFADNGIGLTLASGGTFPEDDGSHQQVKNSLFVGESDNRGMPFPDKRIWGPGGPDLTDRTLPRGIDFPIRGMQIYDGPINVQNCTFRKYTALNGRHTSAFGFRLNNSWQSCPNNNVTNITFDHVPITSRVFFGEPGPWFSKMQMDGDKTTIFHDIDGSVSEYPGAFLVKEDNWLLRHPDCIDVPDWKGAICSGHYAQVGQQSSQTQMDEYPDRPLTLEGALDKRKVYQQFQPVVTLAKGYTIHWDQAAPAEVTIWLINFNKNDWINVGLCYPQGTTFTILSDIHNRLTKQTRKTGVFVRTTHKEKINHLHLARGYFYWEEDTGLLFLKVKAHNHRETFAFCSVKGCERVKITAIVPKGSPPSNCLAKAYPKHAELPIVDVPMPRKIPTARLVSNEIKMIPTPHYFPVELALFMSLEVNGKTLHQPEDGVHLTVIDGHDGKVVDTKGFRNSILQGIPAEIDNYISGLRDNSIVLMTSKGRLVTRGSWTKVLGKLGAEKSVRLKDKLAFVGFKGSFHPDWVYLEADSEQAKIHQVLPVPVIHKMKL</sequence>
<dbReference type="GO" id="GO:0004415">
    <property type="term" value="F:hyalurononglucosaminidase activity"/>
    <property type="evidence" value="ECO:0007669"/>
    <property type="project" value="UniProtKB-EC"/>
</dbReference>
<dbReference type="Pfam" id="PF13330">
    <property type="entry name" value="Mucin2_WxxW"/>
    <property type="match status" value="2"/>
</dbReference>
<keyword evidence="6" id="KW-1003">Cell membrane</keyword>
<keyword evidence="8" id="KW-0732">Signal</keyword>
<evidence type="ECO:0000256" key="5">
    <source>
        <dbReference type="ARBA" id="ARBA00012774"/>
    </source>
</evidence>
<evidence type="ECO:0000256" key="15">
    <source>
        <dbReference type="PROSITE-ProRule" id="PRU01375"/>
    </source>
</evidence>
<keyword evidence="11" id="KW-0378">Hydrolase</keyword>
<keyword evidence="14" id="KW-0326">Glycosidase</keyword>
<evidence type="ECO:0000256" key="1">
    <source>
        <dbReference type="ARBA" id="ARBA00000251"/>
    </source>
</evidence>
<reference evidence="17" key="3">
    <citation type="submission" date="2025-09" db="UniProtKB">
        <authorList>
            <consortium name="Ensembl"/>
        </authorList>
    </citation>
    <scope>IDENTIFICATION</scope>
</reference>
<evidence type="ECO:0000259" key="16">
    <source>
        <dbReference type="PROSITE" id="PS51484"/>
    </source>
</evidence>
<organism evidence="17 18">
    <name type="scientific">Maylandia zebra</name>
    <name type="common">zebra mbuna</name>
    <dbReference type="NCBI Taxonomy" id="106582"/>
    <lineage>
        <taxon>Eukaryota</taxon>
        <taxon>Metazoa</taxon>
        <taxon>Chordata</taxon>
        <taxon>Craniata</taxon>
        <taxon>Vertebrata</taxon>
        <taxon>Euteleostomi</taxon>
        <taxon>Actinopterygii</taxon>
        <taxon>Neopterygii</taxon>
        <taxon>Teleostei</taxon>
        <taxon>Neoteleostei</taxon>
        <taxon>Acanthomorphata</taxon>
        <taxon>Ovalentaria</taxon>
        <taxon>Cichlomorphae</taxon>
        <taxon>Cichliformes</taxon>
        <taxon>Cichlidae</taxon>
        <taxon>African cichlids</taxon>
        <taxon>Pseudocrenilabrinae</taxon>
        <taxon>Haplochromini</taxon>
        <taxon>Maylandia</taxon>
        <taxon>Maylandia zebra complex</taxon>
    </lineage>
</organism>
<dbReference type="EC" id="3.2.1.35" evidence="5"/>